<evidence type="ECO:0000313" key="2">
    <source>
        <dbReference type="EMBL" id="KAG8172180.1"/>
    </source>
</evidence>
<keyword evidence="3" id="KW-1185">Reference proteome</keyword>
<dbReference type="InterPro" id="IPR029058">
    <property type="entry name" value="AB_hydrolase_fold"/>
</dbReference>
<proteinExistence type="predicted"/>
<organism evidence="2 3">
    <name type="scientific">Oedothorax gibbosus</name>
    <dbReference type="NCBI Taxonomy" id="931172"/>
    <lineage>
        <taxon>Eukaryota</taxon>
        <taxon>Metazoa</taxon>
        <taxon>Ecdysozoa</taxon>
        <taxon>Arthropoda</taxon>
        <taxon>Chelicerata</taxon>
        <taxon>Arachnida</taxon>
        <taxon>Araneae</taxon>
        <taxon>Araneomorphae</taxon>
        <taxon>Entelegynae</taxon>
        <taxon>Araneoidea</taxon>
        <taxon>Linyphiidae</taxon>
        <taxon>Erigoninae</taxon>
        <taxon>Oedothorax</taxon>
    </lineage>
</organism>
<evidence type="ECO:0000256" key="1">
    <source>
        <dbReference type="SAM" id="SignalP"/>
    </source>
</evidence>
<accession>A0AAV6TK81</accession>
<dbReference type="SUPFAM" id="SSF53474">
    <property type="entry name" value="alpha/beta-Hydrolases"/>
    <property type="match status" value="1"/>
</dbReference>
<evidence type="ECO:0000313" key="3">
    <source>
        <dbReference type="Proteomes" id="UP000827092"/>
    </source>
</evidence>
<sequence>MTPLVKALVLFQTIFAFLCVLQSTAELVNLGNVAIDTAVGKVRGQSLTLAGDNHNNSSRLFYSFLGIPYAKRFRAQSGQYLERTCSKRTVVEKFKPNKQPEPWEGTYDALVMPPACPQYAENPFP</sequence>
<protein>
    <submittedName>
        <fullName evidence="2">Uncharacterized protein</fullName>
    </submittedName>
</protein>
<name>A0AAV6TK81_9ARAC</name>
<dbReference type="Proteomes" id="UP000827092">
    <property type="component" value="Unassembled WGS sequence"/>
</dbReference>
<reference evidence="2 3" key="1">
    <citation type="journal article" date="2022" name="Nat. Ecol. Evol.">
        <title>A masculinizing supergene underlies an exaggerated male reproductive morph in a spider.</title>
        <authorList>
            <person name="Hendrickx F."/>
            <person name="De Corte Z."/>
            <person name="Sonet G."/>
            <person name="Van Belleghem S.M."/>
            <person name="Kostlbacher S."/>
            <person name="Vangestel C."/>
        </authorList>
    </citation>
    <scope>NUCLEOTIDE SEQUENCE [LARGE SCALE GENOMIC DNA]</scope>
    <source>
        <strain evidence="2">W744_W776</strain>
    </source>
</reference>
<feature type="non-terminal residue" evidence="2">
    <location>
        <position position="125"/>
    </location>
</feature>
<keyword evidence="1" id="KW-0732">Signal</keyword>
<dbReference type="AlphaFoldDB" id="A0AAV6TK81"/>
<gene>
    <name evidence="2" type="ORF">JTE90_005155</name>
</gene>
<dbReference type="EMBL" id="JAFNEN010003006">
    <property type="protein sequence ID" value="KAG8172180.1"/>
    <property type="molecule type" value="Genomic_DNA"/>
</dbReference>
<dbReference type="Gene3D" id="3.40.50.1820">
    <property type="entry name" value="alpha/beta hydrolase"/>
    <property type="match status" value="1"/>
</dbReference>
<feature type="chain" id="PRO_5043798329" evidence="1">
    <location>
        <begin position="26"/>
        <end position="125"/>
    </location>
</feature>
<feature type="signal peptide" evidence="1">
    <location>
        <begin position="1"/>
        <end position="25"/>
    </location>
</feature>
<comment type="caution">
    <text evidence="2">The sequence shown here is derived from an EMBL/GenBank/DDBJ whole genome shotgun (WGS) entry which is preliminary data.</text>
</comment>